<keyword evidence="2" id="KW-1185">Reference proteome</keyword>
<dbReference type="Proteomes" id="UP000050509">
    <property type="component" value="Unassembled WGS sequence"/>
</dbReference>
<dbReference type="InterPro" id="IPR022148">
    <property type="entry name" value="CopG_antitoxin"/>
</dbReference>
<dbReference type="Pfam" id="PF12441">
    <property type="entry name" value="CopG_antitoxin"/>
    <property type="match status" value="1"/>
</dbReference>
<evidence type="ECO:0000313" key="1">
    <source>
        <dbReference type="EMBL" id="KPV54993.1"/>
    </source>
</evidence>
<accession>A0A0P9FNT5</accession>
<gene>
    <name evidence="1" type="ORF">SE17_00440</name>
</gene>
<dbReference type="EMBL" id="LJCR01000003">
    <property type="protein sequence ID" value="KPV54993.1"/>
    <property type="molecule type" value="Genomic_DNA"/>
</dbReference>
<name>A0A0P9FNT5_9CHLR</name>
<proteinExistence type="predicted"/>
<evidence type="ECO:0000313" key="2">
    <source>
        <dbReference type="Proteomes" id="UP000050509"/>
    </source>
</evidence>
<sequence length="97" mass="11391">MTDSSVTKKDRVPAFKTIEEEAKFWDTHSVLDYLDEFEQPQFVSKKKQSQGITVRFEPETLAELRAYAQEQGIGPTTLMRMWVLERLKVVKRQHFGK</sequence>
<comment type="caution">
    <text evidence="1">The sequence shown here is derived from an EMBL/GenBank/DDBJ whole genome shotgun (WGS) entry which is preliminary data.</text>
</comment>
<reference evidence="1 2" key="1">
    <citation type="submission" date="2015-09" db="EMBL/GenBank/DDBJ databases">
        <title>Draft genome sequence of Kouleothrix aurantiaca JCM 19913.</title>
        <authorList>
            <person name="Hemp J."/>
        </authorList>
    </citation>
    <scope>NUCLEOTIDE SEQUENCE [LARGE SCALE GENOMIC DNA]</scope>
    <source>
        <strain evidence="1 2">COM-B</strain>
    </source>
</reference>
<protein>
    <submittedName>
        <fullName evidence="1">Uncharacterized protein</fullName>
    </submittedName>
</protein>
<organism evidence="1 2">
    <name type="scientific">Kouleothrix aurantiaca</name>
    <dbReference type="NCBI Taxonomy" id="186479"/>
    <lineage>
        <taxon>Bacteria</taxon>
        <taxon>Bacillati</taxon>
        <taxon>Chloroflexota</taxon>
        <taxon>Chloroflexia</taxon>
        <taxon>Chloroflexales</taxon>
        <taxon>Roseiflexineae</taxon>
        <taxon>Roseiflexaceae</taxon>
        <taxon>Kouleothrix</taxon>
    </lineage>
</organism>
<dbReference type="AlphaFoldDB" id="A0A0P9FNT5"/>